<keyword evidence="2" id="KW-0808">Transferase</keyword>
<dbReference type="EMBL" id="JBHUGD010000003">
    <property type="protein sequence ID" value="MFD1946983.1"/>
    <property type="molecule type" value="Genomic_DNA"/>
</dbReference>
<dbReference type="Gene3D" id="3.40.630.30">
    <property type="match status" value="1"/>
</dbReference>
<dbReference type="Proteomes" id="UP001597351">
    <property type="component" value="Unassembled WGS sequence"/>
</dbReference>
<organism evidence="2 3">
    <name type="scientific">Nocardioides aestuarii</name>
    <dbReference type="NCBI Taxonomy" id="252231"/>
    <lineage>
        <taxon>Bacteria</taxon>
        <taxon>Bacillati</taxon>
        <taxon>Actinomycetota</taxon>
        <taxon>Actinomycetes</taxon>
        <taxon>Propionibacteriales</taxon>
        <taxon>Nocardioidaceae</taxon>
        <taxon>Nocardioides</taxon>
    </lineage>
</organism>
<protein>
    <submittedName>
        <fullName evidence="2">GNAT family N-acetyltransferase</fullName>
        <ecNumber evidence="2">2.3.-.-</ecNumber>
    </submittedName>
</protein>
<evidence type="ECO:0000313" key="3">
    <source>
        <dbReference type="Proteomes" id="UP001597351"/>
    </source>
</evidence>
<dbReference type="InterPro" id="IPR000182">
    <property type="entry name" value="GNAT_dom"/>
</dbReference>
<evidence type="ECO:0000259" key="1">
    <source>
        <dbReference type="PROSITE" id="PS51186"/>
    </source>
</evidence>
<reference evidence="3" key="1">
    <citation type="journal article" date="2019" name="Int. J. Syst. Evol. Microbiol.">
        <title>The Global Catalogue of Microorganisms (GCM) 10K type strain sequencing project: providing services to taxonomists for standard genome sequencing and annotation.</title>
        <authorList>
            <consortium name="The Broad Institute Genomics Platform"/>
            <consortium name="The Broad Institute Genome Sequencing Center for Infectious Disease"/>
            <person name="Wu L."/>
            <person name="Ma J."/>
        </authorList>
    </citation>
    <scope>NUCLEOTIDE SEQUENCE [LARGE SCALE GENOMIC DNA]</scope>
    <source>
        <strain evidence="3">CGMCC 1.12477</strain>
    </source>
</reference>
<keyword evidence="2" id="KW-0012">Acyltransferase</keyword>
<dbReference type="SUPFAM" id="SSF55729">
    <property type="entry name" value="Acyl-CoA N-acyltransferases (Nat)"/>
    <property type="match status" value="1"/>
</dbReference>
<dbReference type="CDD" id="cd04301">
    <property type="entry name" value="NAT_SF"/>
    <property type="match status" value="1"/>
</dbReference>
<dbReference type="GO" id="GO:0016746">
    <property type="term" value="F:acyltransferase activity"/>
    <property type="evidence" value="ECO:0007669"/>
    <property type="project" value="UniProtKB-KW"/>
</dbReference>
<dbReference type="PROSITE" id="PS51186">
    <property type="entry name" value="GNAT"/>
    <property type="match status" value="1"/>
</dbReference>
<dbReference type="InterPro" id="IPR016181">
    <property type="entry name" value="Acyl_CoA_acyltransferase"/>
</dbReference>
<proteinExistence type="predicted"/>
<dbReference type="EC" id="2.3.-.-" evidence="2"/>
<dbReference type="RefSeq" id="WP_343917653.1">
    <property type="nucleotide sequence ID" value="NZ_BAAAJT010000002.1"/>
</dbReference>
<keyword evidence="3" id="KW-1185">Reference proteome</keyword>
<comment type="caution">
    <text evidence="2">The sequence shown here is derived from an EMBL/GenBank/DDBJ whole genome shotgun (WGS) entry which is preliminary data.</text>
</comment>
<dbReference type="Pfam" id="PF00583">
    <property type="entry name" value="Acetyltransf_1"/>
    <property type="match status" value="1"/>
</dbReference>
<accession>A0ABW4TM58</accession>
<gene>
    <name evidence="2" type="ORF">ACFSDE_09270</name>
</gene>
<evidence type="ECO:0000313" key="2">
    <source>
        <dbReference type="EMBL" id="MFD1946983.1"/>
    </source>
</evidence>
<name>A0ABW4TM58_9ACTN</name>
<sequence length="190" mass="20728">MTIEVRPARGFADMRTMVGPKKPTSNVCWCLSHRLDSKLNQSLVGPERAAYVEKLVRRKVAPGVLAYDGDEVVGWAAVAPRSELPFARSRKIPHVDDLPVWSLWCVKVRPGHRGQGIAPQLITGAVDYARSEGAPAVEGYPADNRGEKVDLTMAYVGTRAMFEAAGFTHAADTDAVSGGFPRVVMRLDLR</sequence>
<feature type="domain" description="N-acetyltransferase" evidence="1">
    <location>
        <begin position="16"/>
        <end position="190"/>
    </location>
</feature>